<keyword evidence="2" id="KW-0812">Transmembrane</keyword>
<feature type="region of interest" description="Disordered" evidence="1">
    <location>
        <begin position="647"/>
        <end position="693"/>
    </location>
</feature>
<feature type="region of interest" description="Disordered" evidence="1">
    <location>
        <begin position="877"/>
        <end position="897"/>
    </location>
</feature>
<reference evidence="3" key="1">
    <citation type="submission" date="2020-05" db="EMBL/GenBank/DDBJ databases">
        <title>Mycena genomes resolve the evolution of fungal bioluminescence.</title>
        <authorList>
            <person name="Tsai I.J."/>
        </authorList>
    </citation>
    <scope>NUCLEOTIDE SEQUENCE</scope>
    <source>
        <strain evidence="3">171206Taipei</strain>
    </source>
</reference>
<dbReference type="GeneID" id="59342482"/>
<feature type="transmembrane region" description="Helical" evidence="2">
    <location>
        <begin position="545"/>
        <end position="572"/>
    </location>
</feature>
<evidence type="ECO:0000256" key="1">
    <source>
        <dbReference type="SAM" id="MobiDB-lite"/>
    </source>
</evidence>
<feature type="transmembrane region" description="Helical" evidence="2">
    <location>
        <begin position="465"/>
        <end position="483"/>
    </location>
</feature>
<keyword evidence="2" id="KW-1133">Transmembrane helix</keyword>
<protein>
    <submittedName>
        <fullName evidence="3">Uncharacterized protein</fullName>
    </submittedName>
</protein>
<proteinExistence type="predicted"/>
<sequence>MSEANRNETTPNESYPKDASGVGQGIIQVQNSPGGAQGSPWGIRTSPWLSQATSASSWGSPAQNPWSNTPHQSPSYPLATQASSWGSRAHDPSTNAFSTTPQHSGDYQTTRSSNWVSQSQSPWGNGLAPTPRQSPGWNSIPRYSNAPAIIPVPLPPSELNPWATPGSTMASGPILSQRANYPPTSMDLADDHSLEPLMVATNPFDRPTRKHRKQKAEAVEEAVANPQPTVHFQQTPVFIPPPLTPATTVPTEIDPADIPLPASDTSSEISTTSSATSTTSSASSVKVFPIDIRPIVNQATAPTFDLPLGFVPSGPNLPMVVSNGPTALPVTPFKGSPATSVSTLPIPVTTPSKKMHIFEQLTEALSDSLSELRILEDGLEKFYGYAIFLRIPSLYFSRVARIFEDARTSKPDIHRMARARSSQWKQPNEILAWADYDPTPLPNSLLHLRASWESFIDSLMREWKTLNVVSVLLMSAILTLLQIESAAHPITRTTAFFSLICALFSLLYGCMYIIRFGTMRKMHKAASLAQAVEGNGESVNIWWNVWIMLAMPLTWLAWSIITFLASIMSFIWLTGSSQDSIPTLSLRGALGVRLALTCVMAFGIIYFVLIVREFQRYGDAMDRAWMKSVMEDLALARNWVSTANAAPPQQRAWENTRPPNPYYDPITPPLERSPPMTPAPPPPPLGMDDSETDDLVPPVVPGGIRLPPYFKEVLQSDLPLTALPDAFLKPVSDLQDESYRGLNFRHSIMHLDRGVRAVEDWMSEDDGGFLRLDTDDRVRFVQDITSAWTSRIRLQTDAPEYVETPLSPPDPQVVQEFVDLWNTRYFRPRKLEVVLQPSIYRLATAVPTDLQYVVDIQSIGGSGEPLPWGWWLEDGGLGGEGRRRQTAVSKRKKKRKL</sequence>
<keyword evidence="4" id="KW-1185">Reference proteome</keyword>
<organism evidence="3 4">
    <name type="scientific">Mycena indigotica</name>
    <dbReference type="NCBI Taxonomy" id="2126181"/>
    <lineage>
        <taxon>Eukaryota</taxon>
        <taxon>Fungi</taxon>
        <taxon>Dikarya</taxon>
        <taxon>Basidiomycota</taxon>
        <taxon>Agaricomycotina</taxon>
        <taxon>Agaricomycetes</taxon>
        <taxon>Agaricomycetidae</taxon>
        <taxon>Agaricales</taxon>
        <taxon>Marasmiineae</taxon>
        <taxon>Mycenaceae</taxon>
        <taxon>Mycena</taxon>
    </lineage>
</organism>
<gene>
    <name evidence="3" type="ORF">MIND_00310900</name>
</gene>
<dbReference type="RefSeq" id="XP_037222851.1">
    <property type="nucleotide sequence ID" value="XM_037359966.1"/>
</dbReference>
<feature type="compositionally biased region" description="Pro residues" evidence="1">
    <location>
        <begin position="658"/>
        <end position="685"/>
    </location>
</feature>
<name>A0A8H6T358_9AGAR</name>
<feature type="compositionally biased region" description="Low complexity" evidence="1">
    <location>
        <begin position="262"/>
        <end position="280"/>
    </location>
</feature>
<keyword evidence="2" id="KW-0472">Membrane</keyword>
<feature type="region of interest" description="Disordered" evidence="1">
    <location>
        <begin position="260"/>
        <end position="280"/>
    </location>
</feature>
<feature type="region of interest" description="Disordered" evidence="1">
    <location>
        <begin position="1"/>
        <end position="135"/>
    </location>
</feature>
<dbReference type="EMBL" id="JACAZF010000003">
    <property type="protein sequence ID" value="KAF7309401.1"/>
    <property type="molecule type" value="Genomic_DNA"/>
</dbReference>
<dbReference type="OrthoDB" id="3062801at2759"/>
<feature type="transmembrane region" description="Helical" evidence="2">
    <location>
        <begin position="592"/>
        <end position="611"/>
    </location>
</feature>
<dbReference type="AlphaFoldDB" id="A0A8H6T358"/>
<evidence type="ECO:0000313" key="3">
    <source>
        <dbReference type="EMBL" id="KAF7309401.1"/>
    </source>
</evidence>
<evidence type="ECO:0000256" key="2">
    <source>
        <dbReference type="SAM" id="Phobius"/>
    </source>
</evidence>
<feature type="compositionally biased region" description="Polar residues" evidence="1">
    <location>
        <begin position="47"/>
        <end position="123"/>
    </location>
</feature>
<accession>A0A8H6T358</accession>
<feature type="transmembrane region" description="Helical" evidence="2">
    <location>
        <begin position="495"/>
        <end position="514"/>
    </location>
</feature>
<evidence type="ECO:0000313" key="4">
    <source>
        <dbReference type="Proteomes" id="UP000636479"/>
    </source>
</evidence>
<dbReference type="Proteomes" id="UP000636479">
    <property type="component" value="Unassembled WGS sequence"/>
</dbReference>
<comment type="caution">
    <text evidence="3">The sequence shown here is derived from an EMBL/GenBank/DDBJ whole genome shotgun (WGS) entry which is preliminary data.</text>
</comment>